<evidence type="ECO:0000313" key="2">
    <source>
        <dbReference type="Proteomes" id="UP001472677"/>
    </source>
</evidence>
<comment type="caution">
    <text evidence="1">The sequence shown here is derived from an EMBL/GenBank/DDBJ whole genome shotgun (WGS) entry which is preliminary data.</text>
</comment>
<dbReference type="Proteomes" id="UP001472677">
    <property type="component" value="Unassembled WGS sequence"/>
</dbReference>
<sequence>MMEGLPLRLVEVYKEEDMLEGSGARVLEGGDKEMQMSDAMGGYCIPRLGETEFGNFRASPESVYKYTQQPSQITNGH</sequence>
<dbReference type="EMBL" id="JBBPBM010000001">
    <property type="protein sequence ID" value="KAK8602219.1"/>
    <property type="molecule type" value="Genomic_DNA"/>
</dbReference>
<name>A0ABR2GH41_9ROSI</name>
<keyword evidence="2" id="KW-1185">Reference proteome</keyword>
<accession>A0ABR2GH41</accession>
<reference evidence="1 2" key="1">
    <citation type="journal article" date="2024" name="G3 (Bethesda)">
        <title>Genome assembly of Hibiscus sabdariffa L. provides insights into metabolisms of medicinal natural products.</title>
        <authorList>
            <person name="Kim T."/>
        </authorList>
    </citation>
    <scope>NUCLEOTIDE SEQUENCE [LARGE SCALE GENOMIC DNA]</scope>
    <source>
        <strain evidence="1">TK-2024</strain>
        <tissue evidence="1">Old leaves</tissue>
    </source>
</reference>
<evidence type="ECO:0000313" key="1">
    <source>
        <dbReference type="EMBL" id="KAK8602219.1"/>
    </source>
</evidence>
<organism evidence="1 2">
    <name type="scientific">Hibiscus sabdariffa</name>
    <name type="common">roselle</name>
    <dbReference type="NCBI Taxonomy" id="183260"/>
    <lineage>
        <taxon>Eukaryota</taxon>
        <taxon>Viridiplantae</taxon>
        <taxon>Streptophyta</taxon>
        <taxon>Embryophyta</taxon>
        <taxon>Tracheophyta</taxon>
        <taxon>Spermatophyta</taxon>
        <taxon>Magnoliopsida</taxon>
        <taxon>eudicotyledons</taxon>
        <taxon>Gunneridae</taxon>
        <taxon>Pentapetalae</taxon>
        <taxon>rosids</taxon>
        <taxon>malvids</taxon>
        <taxon>Malvales</taxon>
        <taxon>Malvaceae</taxon>
        <taxon>Malvoideae</taxon>
        <taxon>Hibiscus</taxon>
    </lineage>
</organism>
<gene>
    <name evidence="1" type="ORF">V6N12_052033</name>
</gene>
<proteinExistence type="predicted"/>
<protein>
    <submittedName>
        <fullName evidence="1">Uncharacterized protein</fullName>
    </submittedName>
</protein>